<reference evidence="2" key="1">
    <citation type="journal article" date="2019" name="Int. J. Syst. Evol. Microbiol.">
        <title>The Global Catalogue of Microorganisms (GCM) 10K type strain sequencing project: providing services to taxonomists for standard genome sequencing and annotation.</title>
        <authorList>
            <consortium name="The Broad Institute Genomics Platform"/>
            <consortium name="The Broad Institute Genome Sequencing Center for Infectious Disease"/>
            <person name="Wu L."/>
            <person name="Ma J."/>
        </authorList>
    </citation>
    <scope>NUCLEOTIDE SEQUENCE [LARGE SCALE GENOMIC DNA]</scope>
    <source>
        <strain evidence="2">JCM 12696</strain>
    </source>
</reference>
<gene>
    <name evidence="1" type="ORF">GCM10009654_19200</name>
</gene>
<organism evidence="1 2">
    <name type="scientific">Streptomyces hebeiensis</name>
    <dbReference type="NCBI Taxonomy" id="229486"/>
    <lineage>
        <taxon>Bacteria</taxon>
        <taxon>Bacillati</taxon>
        <taxon>Actinomycetota</taxon>
        <taxon>Actinomycetes</taxon>
        <taxon>Kitasatosporales</taxon>
        <taxon>Streptomycetaceae</taxon>
        <taxon>Streptomyces</taxon>
    </lineage>
</organism>
<dbReference type="Proteomes" id="UP001501371">
    <property type="component" value="Unassembled WGS sequence"/>
</dbReference>
<sequence>MEEAAQFLGDAQVVRLDQVEVGGVVAAWGAVDLAQPVGVATVAALAMGSRTEPHHEGQVEFGTGFHEAAEVEAAVEAQGAALDLVLVPELRLGEVGSSWVGLGSAPPSRCIHN</sequence>
<name>A0ABP4FCG1_9ACTN</name>
<accession>A0ABP4FCG1</accession>
<proteinExistence type="predicted"/>
<dbReference type="EMBL" id="BAAAKV010000013">
    <property type="protein sequence ID" value="GAA1162673.1"/>
    <property type="molecule type" value="Genomic_DNA"/>
</dbReference>
<keyword evidence="2" id="KW-1185">Reference proteome</keyword>
<evidence type="ECO:0000313" key="2">
    <source>
        <dbReference type="Proteomes" id="UP001501371"/>
    </source>
</evidence>
<evidence type="ECO:0000313" key="1">
    <source>
        <dbReference type="EMBL" id="GAA1162673.1"/>
    </source>
</evidence>
<protein>
    <submittedName>
        <fullName evidence="1">Uncharacterized protein</fullName>
    </submittedName>
</protein>
<dbReference type="RefSeq" id="WP_425573993.1">
    <property type="nucleotide sequence ID" value="NZ_BAAAKV010000013.1"/>
</dbReference>
<comment type="caution">
    <text evidence="1">The sequence shown here is derived from an EMBL/GenBank/DDBJ whole genome shotgun (WGS) entry which is preliminary data.</text>
</comment>